<dbReference type="InterPro" id="IPR005467">
    <property type="entry name" value="His_kinase_dom"/>
</dbReference>
<keyword evidence="8" id="KW-0472">Membrane</keyword>
<keyword evidence="5" id="KW-0418">Kinase</keyword>
<accession>A0A6M9Q0U7</accession>
<feature type="transmembrane region" description="Helical" evidence="8">
    <location>
        <begin position="112"/>
        <end position="133"/>
    </location>
</feature>
<dbReference type="InterPro" id="IPR004358">
    <property type="entry name" value="Sig_transdc_His_kin-like_C"/>
</dbReference>
<evidence type="ECO:0000256" key="7">
    <source>
        <dbReference type="PROSITE-ProRule" id="PRU00169"/>
    </source>
</evidence>
<keyword evidence="6" id="KW-0902">Two-component regulatory system</keyword>
<feature type="transmembrane region" description="Helical" evidence="8">
    <location>
        <begin position="85"/>
        <end position="106"/>
    </location>
</feature>
<dbReference type="PANTHER" id="PTHR43711">
    <property type="entry name" value="TWO-COMPONENT HISTIDINE KINASE"/>
    <property type="match status" value="1"/>
</dbReference>
<evidence type="ECO:0000313" key="11">
    <source>
        <dbReference type="EMBL" id="QKM65268.1"/>
    </source>
</evidence>
<evidence type="ECO:0000313" key="12">
    <source>
        <dbReference type="Proteomes" id="UP000503312"/>
    </source>
</evidence>
<dbReference type="InterPro" id="IPR003661">
    <property type="entry name" value="HisK_dim/P_dom"/>
</dbReference>
<dbReference type="Pfam" id="PF00072">
    <property type="entry name" value="Response_reg"/>
    <property type="match status" value="1"/>
</dbReference>
<dbReference type="KEGG" id="ptrp:DCO17_08495"/>
<dbReference type="CDD" id="cd00156">
    <property type="entry name" value="REC"/>
    <property type="match status" value="1"/>
</dbReference>
<dbReference type="InterPro" id="IPR001789">
    <property type="entry name" value="Sig_transdc_resp-reg_receiver"/>
</dbReference>
<dbReference type="InterPro" id="IPR050736">
    <property type="entry name" value="Sensor_HK_Regulatory"/>
</dbReference>
<dbReference type="Proteomes" id="UP000503312">
    <property type="component" value="Chromosome"/>
</dbReference>
<keyword evidence="8" id="KW-1133">Transmembrane helix</keyword>
<dbReference type="PROSITE" id="PS50109">
    <property type="entry name" value="HIS_KIN"/>
    <property type="match status" value="1"/>
</dbReference>
<keyword evidence="4" id="KW-0808">Transferase</keyword>
<dbReference type="SUPFAM" id="SSF55874">
    <property type="entry name" value="ATPase domain of HSP90 chaperone/DNA topoisomerase II/histidine kinase"/>
    <property type="match status" value="1"/>
</dbReference>
<comment type="catalytic activity">
    <reaction evidence="1">
        <text>ATP + protein L-histidine = ADP + protein N-phospho-L-histidine.</text>
        <dbReference type="EC" id="2.7.13.3"/>
    </reaction>
</comment>
<dbReference type="GO" id="GO:0000155">
    <property type="term" value="F:phosphorelay sensor kinase activity"/>
    <property type="evidence" value="ECO:0007669"/>
    <property type="project" value="InterPro"/>
</dbReference>
<gene>
    <name evidence="11" type="ORF">DCO17_08495</name>
</gene>
<dbReference type="EMBL" id="CP028942">
    <property type="protein sequence ID" value="QKM65268.1"/>
    <property type="molecule type" value="Genomic_DNA"/>
</dbReference>
<feature type="domain" description="Histidine kinase" evidence="9">
    <location>
        <begin position="225"/>
        <end position="437"/>
    </location>
</feature>
<evidence type="ECO:0000256" key="4">
    <source>
        <dbReference type="ARBA" id="ARBA00022679"/>
    </source>
</evidence>
<dbReference type="Gene3D" id="3.30.565.10">
    <property type="entry name" value="Histidine kinase-like ATPase, C-terminal domain"/>
    <property type="match status" value="1"/>
</dbReference>
<name>A0A6M9Q0U7_9BURK</name>
<dbReference type="Pfam" id="PF00512">
    <property type="entry name" value="HisKA"/>
    <property type="match status" value="1"/>
</dbReference>
<evidence type="ECO:0000256" key="6">
    <source>
        <dbReference type="ARBA" id="ARBA00023012"/>
    </source>
</evidence>
<evidence type="ECO:0000256" key="3">
    <source>
        <dbReference type="ARBA" id="ARBA00022553"/>
    </source>
</evidence>
<dbReference type="Gene3D" id="1.10.287.130">
    <property type="match status" value="1"/>
</dbReference>
<organism evidence="11 12">
    <name type="scientific">Polynucleobacter tropicus</name>
    <dbReference type="NCBI Taxonomy" id="1743174"/>
    <lineage>
        <taxon>Bacteria</taxon>
        <taxon>Pseudomonadati</taxon>
        <taxon>Pseudomonadota</taxon>
        <taxon>Betaproteobacteria</taxon>
        <taxon>Burkholderiales</taxon>
        <taxon>Burkholderiaceae</taxon>
        <taxon>Polynucleobacter</taxon>
    </lineage>
</organism>
<evidence type="ECO:0000256" key="2">
    <source>
        <dbReference type="ARBA" id="ARBA00012438"/>
    </source>
</evidence>
<dbReference type="InterPro" id="IPR011006">
    <property type="entry name" value="CheY-like_superfamily"/>
</dbReference>
<protein>
    <recommendedName>
        <fullName evidence="2">histidine kinase</fullName>
        <ecNumber evidence="2">2.7.13.3</ecNumber>
    </recommendedName>
</protein>
<feature type="modified residue" description="4-aspartylphosphate" evidence="7">
    <location>
        <position position="518"/>
    </location>
</feature>
<dbReference type="SUPFAM" id="SSF47384">
    <property type="entry name" value="Homodimeric domain of signal transducing histidine kinase"/>
    <property type="match status" value="1"/>
</dbReference>
<keyword evidence="12" id="KW-1185">Reference proteome</keyword>
<feature type="transmembrane region" description="Helical" evidence="8">
    <location>
        <begin position="52"/>
        <end position="73"/>
    </location>
</feature>
<sequence length="585" mass="65264">MNTFSIQNNEALLLEEKYQFLETASKTNTAGTIIGPLLTGALVFQDAPLDRLVIWLLIMAICVGFRAYMVFSKNQGQNLSTKKKIFNLTVGVFSVTACWGLGWLIVAPILPFNLQCLYLLMSSTAIFVGLYGYSIHRPTFLCFALPIFICQFIASLIPPLMFPWPILLGEFAFSIYAIKMASYFSNSWIKTVSLQIQNQSLNKALENERNTAIEANVAKSKFIATASHDLRQPLHAVNIYLDLFDLNKLPSKERVNFLQIRKSIQTLNSMFKSLLDLSKLDAGSADQLEKPFELLELVSFLSNTYTPIAKSKNLVLHFDFLNIGINGDKLLLQQLLGNLISNAIQYTATGSALVRFTSHNNCLQVMIEDTGCGINSDLLDKIFDEFFRVDGTRNMHDGLGLGLSIVKRLCKLSDTEISVKSTPGSGTTFSLQTRYPVFNLADGAEPFLKGASYKNTQQQDSLIEAKSIAVFEDDHTIFDAYKQALTQNGFAVLSLSEKSKELTNQLASINHIDCILSDYRLETTTGDLVIQQLRESFGIDIPAIIITADTSPQHIQLFKELNIEVLYKPIGYSEIVEAIKLLLNK</sequence>
<evidence type="ECO:0000259" key="9">
    <source>
        <dbReference type="PROSITE" id="PS50109"/>
    </source>
</evidence>
<evidence type="ECO:0000256" key="8">
    <source>
        <dbReference type="SAM" id="Phobius"/>
    </source>
</evidence>
<dbReference type="SMART" id="SM00448">
    <property type="entry name" value="REC"/>
    <property type="match status" value="1"/>
</dbReference>
<evidence type="ECO:0000256" key="1">
    <source>
        <dbReference type="ARBA" id="ARBA00000085"/>
    </source>
</evidence>
<dbReference type="CDD" id="cd00082">
    <property type="entry name" value="HisKA"/>
    <property type="match status" value="1"/>
</dbReference>
<dbReference type="PANTHER" id="PTHR43711:SF1">
    <property type="entry name" value="HISTIDINE KINASE 1"/>
    <property type="match status" value="1"/>
</dbReference>
<dbReference type="SMART" id="SM00387">
    <property type="entry name" value="HATPase_c"/>
    <property type="match status" value="1"/>
</dbReference>
<keyword evidence="8" id="KW-0812">Transmembrane</keyword>
<reference evidence="11 12" key="1">
    <citation type="submission" date="2018-04" db="EMBL/GenBank/DDBJ databases">
        <title>Polynucleobacter sp. UH21B genome.</title>
        <authorList>
            <person name="Hahn M.W."/>
        </authorList>
    </citation>
    <scope>NUCLEOTIDE SEQUENCE [LARGE SCALE GENOMIC DNA]</scope>
    <source>
        <strain evidence="11 12">MWH-UH21B</strain>
    </source>
</reference>
<feature type="domain" description="Response regulatory" evidence="10">
    <location>
        <begin position="467"/>
        <end position="583"/>
    </location>
</feature>
<dbReference type="SMART" id="SM00388">
    <property type="entry name" value="HisKA"/>
    <property type="match status" value="1"/>
</dbReference>
<feature type="transmembrane region" description="Helical" evidence="8">
    <location>
        <begin position="140"/>
        <end position="158"/>
    </location>
</feature>
<dbReference type="EC" id="2.7.13.3" evidence="2"/>
<dbReference type="AlphaFoldDB" id="A0A6M9Q0U7"/>
<dbReference type="RefSeq" id="WP_173956306.1">
    <property type="nucleotide sequence ID" value="NZ_CP028942.1"/>
</dbReference>
<dbReference type="InterPro" id="IPR036097">
    <property type="entry name" value="HisK_dim/P_sf"/>
</dbReference>
<dbReference type="Gene3D" id="3.40.50.2300">
    <property type="match status" value="1"/>
</dbReference>
<dbReference type="SUPFAM" id="SSF52172">
    <property type="entry name" value="CheY-like"/>
    <property type="match status" value="1"/>
</dbReference>
<dbReference type="InterPro" id="IPR036890">
    <property type="entry name" value="HATPase_C_sf"/>
</dbReference>
<dbReference type="PROSITE" id="PS50110">
    <property type="entry name" value="RESPONSE_REGULATORY"/>
    <property type="match status" value="1"/>
</dbReference>
<dbReference type="Pfam" id="PF02518">
    <property type="entry name" value="HATPase_c"/>
    <property type="match status" value="1"/>
</dbReference>
<evidence type="ECO:0000256" key="5">
    <source>
        <dbReference type="ARBA" id="ARBA00022777"/>
    </source>
</evidence>
<evidence type="ECO:0000259" key="10">
    <source>
        <dbReference type="PROSITE" id="PS50110"/>
    </source>
</evidence>
<keyword evidence="3 7" id="KW-0597">Phosphoprotein</keyword>
<dbReference type="PRINTS" id="PR00344">
    <property type="entry name" value="BCTRLSENSOR"/>
</dbReference>
<dbReference type="InterPro" id="IPR003594">
    <property type="entry name" value="HATPase_dom"/>
</dbReference>
<proteinExistence type="predicted"/>